<keyword evidence="3" id="KW-0464">Manganese</keyword>
<dbReference type="InterPro" id="IPR010864">
    <property type="entry name" value="D-lyxose_isomer"/>
</dbReference>
<sequence>MKRSEINQAILRSGLFFINNGWAMPPKPKWDVTDFGLGEFSKFGLILINLAEEAEYCEKLMYAAKDQTTPAHTHKKKKEDIICRTGELTIRLWAKNPADGETDETFQMKVNGHFQTIQSGGTINLKAGERVTITPGIWHEFYPTSEECIIGEVSTANDDLNDNFFADKNIGRYAEIVEDETPIVKLLSDK</sequence>
<keyword evidence="5" id="KW-0119">Carbohydrate metabolism</keyword>
<comment type="similarity">
    <text evidence="7">Belongs to the D-lyxose ketol-isomerase family.</text>
</comment>
<keyword evidence="10" id="KW-1185">Reference proteome</keyword>
<dbReference type="RefSeq" id="WP_144247340.1">
    <property type="nucleotide sequence ID" value="NZ_VLPK01000001.1"/>
</dbReference>
<gene>
    <name evidence="9" type="ORF">FO440_06185</name>
</gene>
<evidence type="ECO:0000256" key="8">
    <source>
        <dbReference type="ARBA" id="ARBA00044972"/>
    </source>
</evidence>
<reference evidence="9 10" key="1">
    <citation type="submission" date="2019-07" db="EMBL/GenBank/DDBJ databases">
        <authorList>
            <person name="Huq M.A."/>
        </authorList>
    </citation>
    <scope>NUCLEOTIDE SEQUENCE [LARGE SCALE GENOMIC DNA]</scope>
    <source>
        <strain evidence="9 10">MAH-19</strain>
    </source>
</reference>
<dbReference type="AlphaFoldDB" id="A0A556MV04"/>
<dbReference type="GO" id="GO:0046872">
    <property type="term" value="F:metal ion binding"/>
    <property type="evidence" value="ECO:0007669"/>
    <property type="project" value="UniProtKB-KW"/>
</dbReference>
<evidence type="ECO:0000313" key="10">
    <source>
        <dbReference type="Proteomes" id="UP000318733"/>
    </source>
</evidence>
<dbReference type="EC" id="5.3.1.15" evidence="8"/>
<dbReference type="GO" id="GO:0047828">
    <property type="term" value="F:D-lyxose ketol-isomerase activity"/>
    <property type="evidence" value="ECO:0007669"/>
    <property type="project" value="UniProtKB-EC"/>
</dbReference>
<keyword evidence="4 9" id="KW-0413">Isomerase</keyword>
<evidence type="ECO:0000256" key="1">
    <source>
        <dbReference type="ARBA" id="ARBA00001936"/>
    </source>
</evidence>
<evidence type="ECO:0000256" key="7">
    <source>
        <dbReference type="ARBA" id="ARBA00044951"/>
    </source>
</evidence>
<accession>A0A556MV04</accession>
<keyword evidence="2" id="KW-0479">Metal-binding</keyword>
<dbReference type="SUPFAM" id="SSF51182">
    <property type="entry name" value="RmlC-like cupins"/>
    <property type="match status" value="1"/>
</dbReference>
<name>A0A556MV04_9SPHI</name>
<evidence type="ECO:0000256" key="4">
    <source>
        <dbReference type="ARBA" id="ARBA00023235"/>
    </source>
</evidence>
<dbReference type="OrthoDB" id="27002at2"/>
<evidence type="ECO:0000256" key="6">
    <source>
        <dbReference type="ARBA" id="ARBA00044907"/>
    </source>
</evidence>
<dbReference type="EMBL" id="VLPK01000001">
    <property type="protein sequence ID" value="TSJ43774.1"/>
    <property type="molecule type" value="Genomic_DNA"/>
</dbReference>
<evidence type="ECO:0000313" key="9">
    <source>
        <dbReference type="EMBL" id="TSJ43774.1"/>
    </source>
</evidence>
<comment type="caution">
    <text evidence="9">The sequence shown here is derived from an EMBL/GenBank/DDBJ whole genome shotgun (WGS) entry which is preliminary data.</text>
</comment>
<proteinExistence type="inferred from homology"/>
<comment type="cofactor">
    <cofactor evidence="1">
        <name>Mn(2+)</name>
        <dbReference type="ChEBI" id="CHEBI:29035"/>
    </cofactor>
</comment>
<organism evidence="9 10">
    <name type="scientific">Mucilaginibacter corticis</name>
    <dbReference type="NCBI Taxonomy" id="2597670"/>
    <lineage>
        <taxon>Bacteria</taxon>
        <taxon>Pseudomonadati</taxon>
        <taxon>Bacteroidota</taxon>
        <taxon>Sphingobacteriia</taxon>
        <taxon>Sphingobacteriales</taxon>
        <taxon>Sphingobacteriaceae</taxon>
        <taxon>Mucilaginibacter</taxon>
    </lineage>
</organism>
<evidence type="ECO:0000256" key="3">
    <source>
        <dbReference type="ARBA" id="ARBA00023211"/>
    </source>
</evidence>
<comment type="catalytic activity">
    <reaction evidence="6">
        <text>D-lyxose = D-xylulose</text>
        <dbReference type="Rhea" id="RHEA:14201"/>
        <dbReference type="ChEBI" id="CHEBI:16789"/>
        <dbReference type="ChEBI" id="CHEBI:17140"/>
        <dbReference type="EC" id="5.3.1.15"/>
    </reaction>
</comment>
<evidence type="ECO:0000256" key="2">
    <source>
        <dbReference type="ARBA" id="ARBA00022723"/>
    </source>
</evidence>
<dbReference type="InterPro" id="IPR011051">
    <property type="entry name" value="RmlC_Cupin_sf"/>
</dbReference>
<dbReference type="Gene3D" id="2.60.120.10">
    <property type="entry name" value="Jelly Rolls"/>
    <property type="match status" value="1"/>
</dbReference>
<protein>
    <recommendedName>
        <fullName evidence="8">D-lyxose ketol-isomerase</fullName>
        <ecNumber evidence="8">5.3.1.15</ecNumber>
    </recommendedName>
</protein>
<evidence type="ECO:0000256" key="5">
    <source>
        <dbReference type="ARBA" id="ARBA00023277"/>
    </source>
</evidence>
<dbReference type="Pfam" id="PF07385">
    <property type="entry name" value="Lyx_isomer"/>
    <property type="match status" value="1"/>
</dbReference>
<dbReference type="Proteomes" id="UP000318733">
    <property type="component" value="Unassembled WGS sequence"/>
</dbReference>
<dbReference type="InterPro" id="IPR014710">
    <property type="entry name" value="RmlC-like_jellyroll"/>
</dbReference>